<sequence>MLSFEATAVSTSDTGLAVRARDFEWVVDEPAALGGGDLGPNPVEYTLGSLLGCLNVVVHLVAKERGVTLSSFSAKATGELDPARFMGKSMEARAGYQSIHVTIEVTGDATDEELAEIARISEARCPVSDNIAHETPVSISIVKQVAVEV</sequence>
<dbReference type="PANTHER" id="PTHR35368">
    <property type="entry name" value="HYDROPEROXIDE REDUCTASE"/>
    <property type="match status" value="1"/>
</dbReference>
<accession>A0ABT8G2I2</accession>
<dbReference type="EMBL" id="JAUHPV010000006">
    <property type="protein sequence ID" value="MDN4473356.1"/>
    <property type="molecule type" value="Genomic_DNA"/>
</dbReference>
<name>A0ABT8G2I2_9MICO</name>
<dbReference type="Gene3D" id="3.30.300.20">
    <property type="match status" value="1"/>
</dbReference>
<reference evidence="1" key="1">
    <citation type="submission" date="2023-06" db="EMBL/GenBank/DDBJ databases">
        <title>SYSU T00b26.</title>
        <authorList>
            <person name="Gao L."/>
            <person name="Fang B.-Z."/>
            <person name="Li W.-J."/>
        </authorList>
    </citation>
    <scope>NUCLEOTIDE SEQUENCE</scope>
    <source>
        <strain evidence="1">SYSU T00b26</strain>
    </source>
</reference>
<dbReference type="InterPro" id="IPR015946">
    <property type="entry name" value="KH_dom-like_a/b"/>
</dbReference>
<dbReference type="InterPro" id="IPR052924">
    <property type="entry name" value="OsmC/Ohr_hydroprdx_reductase"/>
</dbReference>
<keyword evidence="2" id="KW-1185">Reference proteome</keyword>
<organism evidence="1 2">
    <name type="scientific">Demequina zhanjiangensis</name>
    <dbReference type="NCBI Taxonomy" id="3051659"/>
    <lineage>
        <taxon>Bacteria</taxon>
        <taxon>Bacillati</taxon>
        <taxon>Actinomycetota</taxon>
        <taxon>Actinomycetes</taxon>
        <taxon>Micrococcales</taxon>
        <taxon>Demequinaceae</taxon>
        <taxon>Demequina</taxon>
    </lineage>
</organism>
<dbReference type="InterPro" id="IPR003718">
    <property type="entry name" value="OsmC/Ohr_fam"/>
</dbReference>
<dbReference type="Pfam" id="PF02566">
    <property type="entry name" value="OsmC"/>
    <property type="match status" value="1"/>
</dbReference>
<proteinExistence type="predicted"/>
<dbReference type="PANTHER" id="PTHR35368:SF1">
    <property type="entry name" value="HYDROPEROXIDE REDUCTASE"/>
    <property type="match status" value="1"/>
</dbReference>
<evidence type="ECO:0000313" key="1">
    <source>
        <dbReference type="EMBL" id="MDN4473356.1"/>
    </source>
</evidence>
<dbReference type="InterPro" id="IPR036102">
    <property type="entry name" value="OsmC/Ohrsf"/>
</dbReference>
<gene>
    <name evidence="1" type="ORF">QQX04_10170</name>
</gene>
<dbReference type="RefSeq" id="WP_301128813.1">
    <property type="nucleotide sequence ID" value="NZ_JAUHPV010000006.1"/>
</dbReference>
<dbReference type="Proteomes" id="UP001172738">
    <property type="component" value="Unassembled WGS sequence"/>
</dbReference>
<evidence type="ECO:0000313" key="2">
    <source>
        <dbReference type="Proteomes" id="UP001172738"/>
    </source>
</evidence>
<comment type="caution">
    <text evidence="1">The sequence shown here is derived from an EMBL/GenBank/DDBJ whole genome shotgun (WGS) entry which is preliminary data.</text>
</comment>
<dbReference type="SUPFAM" id="SSF82784">
    <property type="entry name" value="OsmC-like"/>
    <property type="match status" value="1"/>
</dbReference>
<protein>
    <submittedName>
        <fullName evidence="1">OsmC family protein</fullName>
    </submittedName>
</protein>